<organism evidence="5 6">
    <name type="scientific">Zooshikella harenae</name>
    <dbReference type="NCBI Taxonomy" id="2827238"/>
    <lineage>
        <taxon>Bacteria</taxon>
        <taxon>Pseudomonadati</taxon>
        <taxon>Pseudomonadota</taxon>
        <taxon>Gammaproteobacteria</taxon>
        <taxon>Oceanospirillales</taxon>
        <taxon>Zooshikellaceae</taxon>
        <taxon>Zooshikella</taxon>
    </lineage>
</organism>
<evidence type="ECO:0000313" key="6">
    <source>
        <dbReference type="Proteomes" id="UP000690515"/>
    </source>
</evidence>
<feature type="transmembrane region" description="Helical" evidence="3">
    <location>
        <begin position="43"/>
        <end position="60"/>
    </location>
</feature>
<evidence type="ECO:0000313" key="5">
    <source>
        <dbReference type="EMBL" id="MBU2712155.1"/>
    </source>
</evidence>
<comment type="catalytic activity">
    <reaction evidence="2">
        <text>2 GTP = 3',3'-c-di-GMP + 2 diphosphate</text>
        <dbReference type="Rhea" id="RHEA:24898"/>
        <dbReference type="ChEBI" id="CHEBI:33019"/>
        <dbReference type="ChEBI" id="CHEBI:37565"/>
        <dbReference type="ChEBI" id="CHEBI:58805"/>
        <dbReference type="EC" id="2.7.7.65"/>
    </reaction>
</comment>
<dbReference type="Gene3D" id="3.30.70.270">
    <property type="match status" value="1"/>
</dbReference>
<dbReference type="CDD" id="cd01949">
    <property type="entry name" value="GGDEF"/>
    <property type="match status" value="1"/>
</dbReference>
<dbReference type="InterPro" id="IPR000160">
    <property type="entry name" value="GGDEF_dom"/>
</dbReference>
<dbReference type="SUPFAM" id="SSF55073">
    <property type="entry name" value="Nucleotide cyclase"/>
    <property type="match status" value="1"/>
</dbReference>
<dbReference type="PANTHER" id="PTHR45138">
    <property type="entry name" value="REGULATORY COMPONENTS OF SENSORY TRANSDUCTION SYSTEM"/>
    <property type="match status" value="1"/>
</dbReference>
<feature type="transmembrane region" description="Helical" evidence="3">
    <location>
        <begin position="178"/>
        <end position="195"/>
    </location>
</feature>
<dbReference type="RefSeq" id="WP_215820384.1">
    <property type="nucleotide sequence ID" value="NZ_JAGSOY010000031.1"/>
</dbReference>
<proteinExistence type="predicted"/>
<gene>
    <name evidence="5" type="ORF">KCG35_13900</name>
</gene>
<evidence type="ECO:0000256" key="3">
    <source>
        <dbReference type="SAM" id="Phobius"/>
    </source>
</evidence>
<accession>A0ABS5ZFY0</accession>
<evidence type="ECO:0000256" key="2">
    <source>
        <dbReference type="ARBA" id="ARBA00034247"/>
    </source>
</evidence>
<dbReference type="PROSITE" id="PS50887">
    <property type="entry name" value="GGDEF"/>
    <property type="match status" value="1"/>
</dbReference>
<dbReference type="EC" id="2.7.7.65" evidence="1"/>
<dbReference type="InterPro" id="IPR043128">
    <property type="entry name" value="Rev_trsase/Diguanyl_cyclase"/>
</dbReference>
<dbReference type="SMART" id="SM00267">
    <property type="entry name" value="GGDEF"/>
    <property type="match status" value="1"/>
</dbReference>
<evidence type="ECO:0000259" key="4">
    <source>
        <dbReference type="PROSITE" id="PS50887"/>
    </source>
</evidence>
<dbReference type="Proteomes" id="UP000690515">
    <property type="component" value="Unassembled WGS sequence"/>
</dbReference>
<dbReference type="InterPro" id="IPR050469">
    <property type="entry name" value="Diguanylate_Cyclase"/>
</dbReference>
<name>A0ABS5ZFY0_9GAMM</name>
<dbReference type="PANTHER" id="PTHR45138:SF9">
    <property type="entry name" value="DIGUANYLATE CYCLASE DGCM-RELATED"/>
    <property type="match status" value="1"/>
</dbReference>
<sequence length="387" mass="44357">MKTAHNKVHDKLGSQYLRGCVQLHFDTDIESLFRHHYDATNRFVKLFTTNIVLLVVIYYLTQSITFPDSQLAGILLSALLVLSVILASAGILVHRLHFLSRVSLFIFNLLLLLTIPLFYKMTTSSSISQYFIFFFILLYTYIFSGLIWRDCIVISLTALTCVLSFNLERTIIFIQSDFFIFFLFSIIFCIGAGYYKEFQNRQFFLIEEMLSQQAETDPLTGISNRRTLNHHLVKLWKQACREKKNLALILVDIDYFKLFNDYYGHIAGDHALKRIATELTHHARRPLDLVARYGGEEFALLLYDIDANALSEHSNKIVTSIAALEIPHEASKITKKLTISCGSRLLYARPNLSVRKLLADADQALYSAKAHGRNQAVIFGLSYKENL</sequence>
<dbReference type="NCBIfam" id="TIGR00254">
    <property type="entry name" value="GGDEF"/>
    <property type="match status" value="1"/>
</dbReference>
<evidence type="ECO:0000256" key="1">
    <source>
        <dbReference type="ARBA" id="ARBA00012528"/>
    </source>
</evidence>
<feature type="transmembrane region" description="Helical" evidence="3">
    <location>
        <begin position="127"/>
        <end position="144"/>
    </location>
</feature>
<keyword evidence="6" id="KW-1185">Reference proteome</keyword>
<keyword evidence="3" id="KW-0812">Transmembrane</keyword>
<keyword evidence="3" id="KW-0472">Membrane</keyword>
<reference evidence="5 6" key="1">
    <citation type="submission" date="2021-04" db="EMBL/GenBank/DDBJ databases">
        <authorList>
            <person name="Pira H."/>
            <person name="Risdian C."/>
            <person name="Wink J."/>
        </authorList>
    </citation>
    <scope>NUCLEOTIDE SEQUENCE [LARGE SCALE GENOMIC DNA]</scope>
    <source>
        <strain evidence="5 6">WH53</strain>
    </source>
</reference>
<feature type="transmembrane region" description="Helical" evidence="3">
    <location>
        <begin position="72"/>
        <end position="93"/>
    </location>
</feature>
<dbReference type="EMBL" id="JAGSOY010000031">
    <property type="protein sequence ID" value="MBU2712155.1"/>
    <property type="molecule type" value="Genomic_DNA"/>
</dbReference>
<feature type="domain" description="GGDEF" evidence="4">
    <location>
        <begin position="244"/>
        <end position="381"/>
    </location>
</feature>
<protein>
    <recommendedName>
        <fullName evidence="1">diguanylate cyclase</fullName>
        <ecNumber evidence="1">2.7.7.65</ecNumber>
    </recommendedName>
</protein>
<dbReference type="InterPro" id="IPR029787">
    <property type="entry name" value="Nucleotide_cyclase"/>
</dbReference>
<dbReference type="Pfam" id="PF00990">
    <property type="entry name" value="GGDEF"/>
    <property type="match status" value="1"/>
</dbReference>
<keyword evidence="3" id="KW-1133">Transmembrane helix</keyword>
<feature type="transmembrane region" description="Helical" evidence="3">
    <location>
        <begin position="102"/>
        <end position="121"/>
    </location>
</feature>
<comment type="caution">
    <text evidence="5">The sequence shown here is derived from an EMBL/GenBank/DDBJ whole genome shotgun (WGS) entry which is preliminary data.</text>
</comment>